<evidence type="ECO:0000313" key="2">
    <source>
        <dbReference type="Proteomes" id="UP000001194"/>
    </source>
</evidence>
<evidence type="ECO:0000313" key="1">
    <source>
        <dbReference type="EMBL" id="EDR13606.1"/>
    </source>
</evidence>
<gene>
    <name evidence="1" type="ORF">LACBIDRAFT_322663</name>
</gene>
<sequence>MTETYELCTRDSRALLHHQLSATDFNGNFNYVPYQQFNEKGSQVWSNLMSADWAWKQADLIAQDPSNHNVMFVPVISGSDKTTVSVFCLMCFFLYPKLYHSCLTLVFEPLKAGMTTPKVVRCPDGHFQRVIYGLGPYIADYPEQVWLADIVQNWCPKCDAHPTRLDSTGTTGGLRRTQQKTDYFISVFDPGILWDDFGIHSDIVPFTHDFPCTNIHELLSPDLLHQVIKGTFKDHLVTWVNEYLHLEHEEARAQEIIQDIDWCDSISVVPPFPGLRRFPDGRDFNQWTGDDSKALMKVHDIRLLTLLNIYIHLKVYLAAITGYVPTKMVQCLSAFLDFCYIARHNAITYEGLQELEASLEHFHLLRQVFIDTGVWVDISLPRQHPLVHYARSMCLFGSPNGLCSSITESKHIKAVKEPWRRSSRYNTLIQMLWTISQLDKMAAARSMFTSKGMMKGSTLSYMEMIDAGGAPEPLALDLDDENDENDDLGPVLGPKVLSSIDLAHSPQHSYPSSLVDLATHIGQPHLPGAFRRFLWEIVNSDSLLSLSQVPLNDCPNFYGRISVFHSAIAHFYAPSNLCGAGGMYHELIHSNPNWHGEYARYDTVFVETNPELPGMQGMIIGRVILFFSFNFESCHHSCALIHWLVPVSDSPDAETGLWVVQPEFERNGHCSLQVVSLDSIARAAHLLPIFGSSPLPEDFHFSQSLDAFRTYFVNCFFQLVTCQQAVSRKKSQKVHKQTHQTRYVVMYFDQELNLVCC</sequence>
<organism evidence="2">
    <name type="scientific">Laccaria bicolor (strain S238N-H82 / ATCC MYA-4686)</name>
    <name type="common">Bicoloured deceiver</name>
    <name type="synonym">Laccaria laccata var. bicolor</name>
    <dbReference type="NCBI Taxonomy" id="486041"/>
    <lineage>
        <taxon>Eukaryota</taxon>
        <taxon>Fungi</taxon>
        <taxon>Dikarya</taxon>
        <taxon>Basidiomycota</taxon>
        <taxon>Agaricomycotina</taxon>
        <taxon>Agaricomycetes</taxon>
        <taxon>Agaricomycetidae</taxon>
        <taxon>Agaricales</taxon>
        <taxon>Agaricineae</taxon>
        <taxon>Hydnangiaceae</taxon>
        <taxon>Laccaria</taxon>
    </lineage>
</organism>
<dbReference type="Proteomes" id="UP000001194">
    <property type="component" value="Unassembled WGS sequence"/>
</dbReference>
<dbReference type="Pfam" id="PF18759">
    <property type="entry name" value="Plavaka"/>
    <property type="match status" value="2"/>
</dbReference>
<accession>B0CX35</accession>
<dbReference type="KEGG" id="lbc:LACBIDRAFT_322663"/>
<dbReference type="EMBL" id="DS547093">
    <property type="protein sequence ID" value="EDR13606.1"/>
    <property type="molecule type" value="Genomic_DNA"/>
</dbReference>
<dbReference type="InterPro" id="IPR041078">
    <property type="entry name" value="Plavaka"/>
</dbReference>
<dbReference type="OrthoDB" id="3199698at2759"/>
<dbReference type="InParanoid" id="B0CX35"/>
<dbReference type="AlphaFoldDB" id="B0CX35"/>
<name>B0CX35_LACBS</name>
<proteinExistence type="predicted"/>
<reference evidence="1 2" key="1">
    <citation type="journal article" date="2008" name="Nature">
        <title>The genome of Laccaria bicolor provides insights into mycorrhizal symbiosis.</title>
        <authorList>
            <person name="Martin F."/>
            <person name="Aerts A."/>
            <person name="Ahren D."/>
            <person name="Brun A."/>
            <person name="Danchin E.G.J."/>
            <person name="Duchaussoy F."/>
            <person name="Gibon J."/>
            <person name="Kohler A."/>
            <person name="Lindquist E."/>
            <person name="Pereda V."/>
            <person name="Salamov A."/>
            <person name="Shapiro H.J."/>
            <person name="Wuyts J."/>
            <person name="Blaudez D."/>
            <person name="Buee M."/>
            <person name="Brokstein P."/>
            <person name="Canbaeck B."/>
            <person name="Cohen D."/>
            <person name="Courty P.E."/>
            <person name="Coutinho P.M."/>
            <person name="Delaruelle C."/>
            <person name="Detter J.C."/>
            <person name="Deveau A."/>
            <person name="DiFazio S."/>
            <person name="Duplessis S."/>
            <person name="Fraissinet-Tachet L."/>
            <person name="Lucic E."/>
            <person name="Frey-Klett P."/>
            <person name="Fourrey C."/>
            <person name="Feussner I."/>
            <person name="Gay G."/>
            <person name="Grimwood J."/>
            <person name="Hoegger P.J."/>
            <person name="Jain P."/>
            <person name="Kilaru S."/>
            <person name="Labbe J."/>
            <person name="Lin Y.C."/>
            <person name="Legue V."/>
            <person name="Le Tacon F."/>
            <person name="Marmeisse R."/>
            <person name="Melayah D."/>
            <person name="Montanini B."/>
            <person name="Muratet M."/>
            <person name="Nehls U."/>
            <person name="Niculita-Hirzel H."/>
            <person name="Oudot-Le Secq M.P."/>
            <person name="Peter M."/>
            <person name="Quesneville H."/>
            <person name="Rajashekar B."/>
            <person name="Reich M."/>
            <person name="Rouhier N."/>
            <person name="Schmutz J."/>
            <person name="Yin T."/>
            <person name="Chalot M."/>
            <person name="Henrissat B."/>
            <person name="Kuees U."/>
            <person name="Lucas S."/>
            <person name="Van de Peer Y."/>
            <person name="Podila G.K."/>
            <person name="Polle A."/>
            <person name="Pukkila P.J."/>
            <person name="Richardson P.M."/>
            <person name="Rouze P."/>
            <person name="Sanders I.R."/>
            <person name="Stajich J.E."/>
            <person name="Tunlid A."/>
            <person name="Tuskan G."/>
            <person name="Grigoriev I.V."/>
        </authorList>
    </citation>
    <scope>NUCLEOTIDE SEQUENCE [LARGE SCALE GENOMIC DNA]</scope>
    <source>
        <strain evidence="2">S238N-H82 / ATCC MYA-4686</strain>
    </source>
</reference>
<dbReference type="GeneID" id="6071966"/>
<dbReference type="RefSeq" id="XP_001876104.1">
    <property type="nucleotide sequence ID" value="XM_001876069.1"/>
</dbReference>
<protein>
    <submittedName>
        <fullName evidence="1">Predicted protein</fullName>
    </submittedName>
</protein>
<dbReference type="HOGENOM" id="CLU_006344_1_0_1"/>
<keyword evidence="2" id="KW-1185">Reference proteome</keyword>